<dbReference type="SUPFAM" id="SSF52540">
    <property type="entry name" value="P-loop containing nucleoside triphosphate hydrolases"/>
    <property type="match status" value="1"/>
</dbReference>
<keyword evidence="9" id="KW-1185">Reference proteome</keyword>
<dbReference type="AlphaFoldDB" id="A0A927FE71"/>
<sequence>MPNTATQRILIADDNKDVLQAIRLALKSEGYQADCVSNPADALKRIEQNEYATALIDLNYHLDTTSGKEGIELLGKIREKEPDLPVVVMTAWASIDVAVECMRNGANDFLQKPWDDERLLAIVRTQLRLNQAQLQSQRLKEENRTLRPNKASGFIAQSRAMRPVLELIESVADSDASILITGENGTGKGVIANLIHQQSGKADHPFISVNMGGIPDGVFESELFGHVKGAFTDAKENRIGRFELAASGTLFLDEVANMPVAQQQKLLRALETREFERVGSSRTQKFDARLVVATNADLQAEVDAGRFRMDLLYRLNTITIHLPPLRERVEDIEPLANSFLKKYSKKYRKSGLAFSATALDTMKSYEWPGNIRELDHCLERAVLTSRKEEIGVPELGLRANTASPASSNLDDMSLEEVEAYLIRRTLSRCGGKANDAAKELGLSRSAFYRRMQRYGL</sequence>
<feature type="domain" description="Response regulatory" evidence="7">
    <location>
        <begin position="8"/>
        <end position="127"/>
    </location>
</feature>
<dbReference type="GO" id="GO:0043565">
    <property type="term" value="F:sequence-specific DNA binding"/>
    <property type="evidence" value="ECO:0007669"/>
    <property type="project" value="InterPro"/>
</dbReference>
<dbReference type="CDD" id="cd00009">
    <property type="entry name" value="AAA"/>
    <property type="match status" value="1"/>
</dbReference>
<name>A0A927FE71_9BACT</name>
<feature type="modified residue" description="4-aspartylphosphate" evidence="5">
    <location>
        <position position="57"/>
    </location>
</feature>
<evidence type="ECO:0000313" key="9">
    <source>
        <dbReference type="Proteomes" id="UP000622317"/>
    </source>
</evidence>
<dbReference type="InterPro" id="IPR009057">
    <property type="entry name" value="Homeodomain-like_sf"/>
</dbReference>
<evidence type="ECO:0000256" key="2">
    <source>
        <dbReference type="ARBA" id="ARBA00022840"/>
    </source>
</evidence>
<keyword evidence="2" id="KW-0067">ATP-binding</keyword>
<keyword evidence="4" id="KW-0804">Transcription</keyword>
<dbReference type="Gene3D" id="1.10.8.60">
    <property type="match status" value="1"/>
</dbReference>
<comment type="caution">
    <text evidence="8">The sequence shown here is derived from an EMBL/GenBank/DDBJ whole genome shotgun (WGS) entry which is preliminary data.</text>
</comment>
<keyword evidence="5" id="KW-0597">Phosphoprotein</keyword>
<dbReference type="GO" id="GO:0005524">
    <property type="term" value="F:ATP binding"/>
    <property type="evidence" value="ECO:0007669"/>
    <property type="project" value="UniProtKB-KW"/>
</dbReference>
<evidence type="ECO:0000256" key="1">
    <source>
        <dbReference type="ARBA" id="ARBA00022741"/>
    </source>
</evidence>
<dbReference type="Pfam" id="PF02954">
    <property type="entry name" value="HTH_8"/>
    <property type="match status" value="1"/>
</dbReference>
<dbReference type="PRINTS" id="PR01590">
    <property type="entry name" value="HTHFIS"/>
</dbReference>
<evidence type="ECO:0000259" key="6">
    <source>
        <dbReference type="PROSITE" id="PS50045"/>
    </source>
</evidence>
<dbReference type="GO" id="GO:0006355">
    <property type="term" value="P:regulation of DNA-templated transcription"/>
    <property type="evidence" value="ECO:0007669"/>
    <property type="project" value="InterPro"/>
</dbReference>
<dbReference type="PANTHER" id="PTHR32071:SF57">
    <property type="entry name" value="C4-DICARBOXYLATE TRANSPORT TRANSCRIPTIONAL REGULATORY PROTEIN DCTD"/>
    <property type="match status" value="1"/>
</dbReference>
<dbReference type="InterPro" id="IPR002197">
    <property type="entry name" value="HTH_Fis"/>
</dbReference>
<dbReference type="InterPro" id="IPR001789">
    <property type="entry name" value="Sig_transdc_resp-reg_receiver"/>
</dbReference>
<dbReference type="Proteomes" id="UP000622317">
    <property type="component" value="Unassembled WGS sequence"/>
</dbReference>
<accession>A0A927FE71</accession>
<dbReference type="InterPro" id="IPR011006">
    <property type="entry name" value="CheY-like_superfamily"/>
</dbReference>
<dbReference type="Pfam" id="PF25601">
    <property type="entry name" value="AAA_lid_14"/>
    <property type="match status" value="1"/>
</dbReference>
<protein>
    <submittedName>
        <fullName evidence="8">Sigma-54-dependent Fis family transcriptional regulator</fullName>
    </submittedName>
</protein>
<dbReference type="PROSITE" id="PS50110">
    <property type="entry name" value="RESPONSE_REGULATORY"/>
    <property type="match status" value="1"/>
</dbReference>
<dbReference type="InterPro" id="IPR003593">
    <property type="entry name" value="AAA+_ATPase"/>
</dbReference>
<dbReference type="Gene3D" id="3.40.50.2300">
    <property type="match status" value="1"/>
</dbReference>
<dbReference type="SMART" id="SM00382">
    <property type="entry name" value="AAA"/>
    <property type="match status" value="1"/>
</dbReference>
<dbReference type="EMBL" id="JACYFG010000051">
    <property type="protein sequence ID" value="MBD5781758.1"/>
    <property type="molecule type" value="Genomic_DNA"/>
</dbReference>
<evidence type="ECO:0000313" key="8">
    <source>
        <dbReference type="EMBL" id="MBD5781758.1"/>
    </source>
</evidence>
<dbReference type="GO" id="GO:0000160">
    <property type="term" value="P:phosphorelay signal transduction system"/>
    <property type="evidence" value="ECO:0007669"/>
    <property type="project" value="InterPro"/>
</dbReference>
<dbReference type="InterPro" id="IPR025944">
    <property type="entry name" value="Sigma_54_int_dom_CS"/>
</dbReference>
<evidence type="ECO:0000259" key="7">
    <source>
        <dbReference type="PROSITE" id="PS50110"/>
    </source>
</evidence>
<dbReference type="PROSITE" id="PS50045">
    <property type="entry name" value="SIGMA54_INTERACT_4"/>
    <property type="match status" value="1"/>
</dbReference>
<evidence type="ECO:0000256" key="5">
    <source>
        <dbReference type="PROSITE-ProRule" id="PRU00169"/>
    </source>
</evidence>
<dbReference type="SUPFAM" id="SSF52172">
    <property type="entry name" value="CheY-like"/>
    <property type="match status" value="1"/>
</dbReference>
<evidence type="ECO:0000256" key="4">
    <source>
        <dbReference type="ARBA" id="ARBA00023163"/>
    </source>
</evidence>
<dbReference type="PROSITE" id="PS00688">
    <property type="entry name" value="SIGMA54_INTERACT_3"/>
    <property type="match status" value="1"/>
</dbReference>
<dbReference type="SMART" id="SM00448">
    <property type="entry name" value="REC"/>
    <property type="match status" value="1"/>
</dbReference>
<dbReference type="Gene3D" id="3.40.50.300">
    <property type="entry name" value="P-loop containing nucleotide triphosphate hydrolases"/>
    <property type="match status" value="1"/>
</dbReference>
<dbReference type="Gene3D" id="1.10.10.60">
    <property type="entry name" value="Homeodomain-like"/>
    <property type="match status" value="1"/>
</dbReference>
<dbReference type="Pfam" id="PF00072">
    <property type="entry name" value="Response_reg"/>
    <property type="match status" value="1"/>
</dbReference>
<dbReference type="FunFam" id="3.40.50.300:FF:000006">
    <property type="entry name" value="DNA-binding transcriptional regulator NtrC"/>
    <property type="match status" value="1"/>
</dbReference>
<reference evidence="8" key="1">
    <citation type="submission" date="2020-09" db="EMBL/GenBank/DDBJ databases">
        <title>Pelagicoccus enzymogenes sp. nov. with an EPS production, isolated from marine sediment.</title>
        <authorList>
            <person name="Feng X."/>
        </authorList>
    </citation>
    <scope>NUCLEOTIDE SEQUENCE</scope>
    <source>
        <strain evidence="8">NFK12</strain>
    </source>
</reference>
<dbReference type="SUPFAM" id="SSF46689">
    <property type="entry name" value="Homeodomain-like"/>
    <property type="match status" value="1"/>
</dbReference>
<dbReference type="PANTHER" id="PTHR32071">
    <property type="entry name" value="TRANSCRIPTIONAL REGULATORY PROTEIN"/>
    <property type="match status" value="1"/>
</dbReference>
<keyword evidence="3" id="KW-0805">Transcription regulation</keyword>
<dbReference type="Pfam" id="PF00158">
    <property type="entry name" value="Sigma54_activat"/>
    <property type="match status" value="1"/>
</dbReference>
<dbReference type="InterPro" id="IPR002078">
    <property type="entry name" value="Sigma_54_int"/>
</dbReference>
<dbReference type="InterPro" id="IPR058031">
    <property type="entry name" value="AAA_lid_NorR"/>
</dbReference>
<dbReference type="RefSeq" id="WP_191618839.1">
    <property type="nucleotide sequence ID" value="NZ_JACYFG010000051.1"/>
</dbReference>
<organism evidence="8 9">
    <name type="scientific">Pelagicoccus enzymogenes</name>
    <dbReference type="NCBI Taxonomy" id="2773457"/>
    <lineage>
        <taxon>Bacteria</taxon>
        <taxon>Pseudomonadati</taxon>
        <taxon>Verrucomicrobiota</taxon>
        <taxon>Opitutia</taxon>
        <taxon>Puniceicoccales</taxon>
        <taxon>Pelagicoccaceae</taxon>
        <taxon>Pelagicoccus</taxon>
    </lineage>
</organism>
<dbReference type="InterPro" id="IPR027417">
    <property type="entry name" value="P-loop_NTPase"/>
</dbReference>
<keyword evidence="1" id="KW-0547">Nucleotide-binding</keyword>
<gene>
    <name evidence="8" type="ORF">IEN85_19815</name>
</gene>
<feature type="domain" description="Sigma-54 factor interaction" evidence="6">
    <location>
        <begin position="154"/>
        <end position="383"/>
    </location>
</feature>
<proteinExistence type="predicted"/>
<evidence type="ECO:0000256" key="3">
    <source>
        <dbReference type="ARBA" id="ARBA00023015"/>
    </source>
</evidence>